<accession>A0A1M5VRL7</accession>
<name>A0A1M5VRL7_9BACT</name>
<dbReference type="EMBL" id="FQWQ01000004">
    <property type="protein sequence ID" value="SHH77899.1"/>
    <property type="molecule type" value="Genomic_DNA"/>
</dbReference>
<proteinExistence type="predicted"/>
<protein>
    <submittedName>
        <fullName evidence="1">Uncharacterized protein</fullName>
    </submittedName>
</protein>
<sequence length="75" mass="8378">MAILDNPALALQEETIAQQEAQGRREGSLDQLEQMLKLNSILLLLLGFTNKTNCCLLKCKPTNLILHNKQRCDVG</sequence>
<dbReference type="Proteomes" id="UP000184212">
    <property type="component" value="Unassembled WGS sequence"/>
</dbReference>
<dbReference type="AlphaFoldDB" id="A0A1M5VRL7"/>
<keyword evidence="2" id="KW-1185">Reference proteome</keyword>
<organism evidence="1 2">
    <name type="scientific">Chryseolinea serpens</name>
    <dbReference type="NCBI Taxonomy" id="947013"/>
    <lineage>
        <taxon>Bacteria</taxon>
        <taxon>Pseudomonadati</taxon>
        <taxon>Bacteroidota</taxon>
        <taxon>Cytophagia</taxon>
        <taxon>Cytophagales</taxon>
        <taxon>Fulvivirgaceae</taxon>
        <taxon>Chryseolinea</taxon>
    </lineage>
</organism>
<evidence type="ECO:0000313" key="2">
    <source>
        <dbReference type="Proteomes" id="UP000184212"/>
    </source>
</evidence>
<reference evidence="1 2" key="1">
    <citation type="submission" date="2016-11" db="EMBL/GenBank/DDBJ databases">
        <authorList>
            <person name="Jaros S."/>
            <person name="Januszkiewicz K."/>
            <person name="Wedrychowicz H."/>
        </authorList>
    </citation>
    <scope>NUCLEOTIDE SEQUENCE [LARGE SCALE GENOMIC DNA]</scope>
    <source>
        <strain evidence="1 2">DSM 24574</strain>
    </source>
</reference>
<gene>
    <name evidence="1" type="ORF">SAMN04488109_5344</name>
</gene>
<evidence type="ECO:0000313" key="1">
    <source>
        <dbReference type="EMBL" id="SHH77899.1"/>
    </source>
</evidence>